<proteinExistence type="predicted"/>
<dbReference type="Proteomes" id="UP001205843">
    <property type="component" value="Unassembled WGS sequence"/>
</dbReference>
<dbReference type="Pfam" id="PF08668">
    <property type="entry name" value="HDOD"/>
    <property type="match status" value="1"/>
</dbReference>
<protein>
    <submittedName>
        <fullName evidence="2">HD-like signal output (HDOD) protein</fullName>
    </submittedName>
</protein>
<reference evidence="2" key="1">
    <citation type="submission" date="2022-03" db="EMBL/GenBank/DDBJ databases">
        <title>Genomic Encyclopedia of Type Strains, Phase III (KMG-III): the genomes of soil and plant-associated and newly described type strains.</title>
        <authorList>
            <person name="Whitman W."/>
        </authorList>
    </citation>
    <scope>NUCLEOTIDE SEQUENCE</scope>
    <source>
        <strain evidence="2">ANL 6-2</strain>
    </source>
</reference>
<comment type="caution">
    <text evidence="2">The sequence shown here is derived from an EMBL/GenBank/DDBJ whole genome shotgun (WGS) entry which is preliminary data.</text>
</comment>
<organism evidence="2 3">
    <name type="scientific">Natronocella acetinitrilica</name>
    <dbReference type="NCBI Taxonomy" id="414046"/>
    <lineage>
        <taxon>Bacteria</taxon>
        <taxon>Pseudomonadati</taxon>
        <taxon>Pseudomonadota</taxon>
        <taxon>Gammaproteobacteria</taxon>
        <taxon>Chromatiales</taxon>
        <taxon>Ectothiorhodospiraceae</taxon>
        <taxon>Natronocella</taxon>
    </lineage>
</organism>
<sequence length="276" mass="30137">MSPPDIKKLDALPALPRAVQEIFHVVNDKDAPLSAVAEALGRDPATVARIVAAANAAFFVGHHTVYTVDDAAVRLGLNRVRVLATSTLLASRFRPQDCPAFDQGRFWLRAMSVAMCASKLANYVPLETPSSAAYLAGLLHHCGVLALAYAYPRECERPLMAYEVDRDSRRLDDRLSEVLGFGHHAAGAHVLRNWGVPEAAAAIAESYSQDDYDGDYARLQALIRTCIAWYREGYGDMPDSPLLRTLPDTKIANIGASCRREDDQLRSFALQLASAA</sequence>
<dbReference type="PANTHER" id="PTHR33525">
    <property type="match status" value="1"/>
</dbReference>
<dbReference type="EMBL" id="JALJXV010000001">
    <property type="protein sequence ID" value="MCP1673060.1"/>
    <property type="molecule type" value="Genomic_DNA"/>
</dbReference>
<name>A0AAE3G007_9GAMM</name>
<evidence type="ECO:0000259" key="1">
    <source>
        <dbReference type="PROSITE" id="PS51833"/>
    </source>
</evidence>
<evidence type="ECO:0000313" key="3">
    <source>
        <dbReference type="Proteomes" id="UP001205843"/>
    </source>
</evidence>
<keyword evidence="3" id="KW-1185">Reference proteome</keyword>
<dbReference type="AlphaFoldDB" id="A0AAE3G007"/>
<dbReference type="RefSeq" id="WP_253472772.1">
    <property type="nucleotide sequence ID" value="NZ_JALJXV010000001.1"/>
</dbReference>
<accession>A0AAE3G007</accession>
<gene>
    <name evidence="2" type="ORF">J2T57_000152</name>
</gene>
<dbReference type="SUPFAM" id="SSF109604">
    <property type="entry name" value="HD-domain/PDEase-like"/>
    <property type="match status" value="1"/>
</dbReference>
<dbReference type="InterPro" id="IPR052340">
    <property type="entry name" value="RNase_Y/CdgJ"/>
</dbReference>
<feature type="domain" description="HDOD" evidence="1">
    <location>
        <begin position="12"/>
        <end position="210"/>
    </location>
</feature>
<dbReference type="PROSITE" id="PS51833">
    <property type="entry name" value="HDOD"/>
    <property type="match status" value="1"/>
</dbReference>
<dbReference type="Gene3D" id="1.10.3210.10">
    <property type="entry name" value="Hypothetical protein af1432"/>
    <property type="match status" value="1"/>
</dbReference>
<dbReference type="InterPro" id="IPR013976">
    <property type="entry name" value="HDOD"/>
</dbReference>
<dbReference type="PANTHER" id="PTHR33525:SF6">
    <property type="entry name" value="HDOD DOMAIN-CONTAINING PROTEIN"/>
    <property type="match status" value="1"/>
</dbReference>
<evidence type="ECO:0000313" key="2">
    <source>
        <dbReference type="EMBL" id="MCP1673060.1"/>
    </source>
</evidence>